<protein>
    <submittedName>
        <fullName evidence="2">Alpha/beta hydrolase</fullName>
    </submittedName>
</protein>
<evidence type="ECO:0000313" key="3">
    <source>
        <dbReference type="Proteomes" id="UP001501020"/>
    </source>
</evidence>
<dbReference type="PANTHER" id="PTHR22946">
    <property type="entry name" value="DIENELACTONE HYDROLASE DOMAIN-CONTAINING PROTEIN-RELATED"/>
    <property type="match status" value="1"/>
</dbReference>
<evidence type="ECO:0000256" key="1">
    <source>
        <dbReference type="ARBA" id="ARBA00008645"/>
    </source>
</evidence>
<evidence type="ECO:0000313" key="2">
    <source>
        <dbReference type="EMBL" id="GAA2118273.1"/>
    </source>
</evidence>
<dbReference type="GO" id="GO:0016787">
    <property type="term" value="F:hydrolase activity"/>
    <property type="evidence" value="ECO:0007669"/>
    <property type="project" value="UniProtKB-KW"/>
</dbReference>
<dbReference type="PANTHER" id="PTHR22946:SF12">
    <property type="entry name" value="CONIDIAL PIGMENT BIOSYNTHESIS PROTEIN AYG1 (AFU_ORTHOLOGUE AFUA_2G17550)"/>
    <property type="match status" value="1"/>
</dbReference>
<gene>
    <name evidence="2" type="ORF">GCM10009727_01170</name>
</gene>
<dbReference type="InterPro" id="IPR029058">
    <property type="entry name" value="AB_hydrolase_fold"/>
</dbReference>
<dbReference type="Gene3D" id="1.20.1440.110">
    <property type="entry name" value="acylaminoacyl peptidase"/>
    <property type="match status" value="1"/>
</dbReference>
<accession>A0ABN2XXL5</accession>
<reference evidence="2 3" key="1">
    <citation type="journal article" date="2019" name="Int. J. Syst. Evol. Microbiol.">
        <title>The Global Catalogue of Microorganisms (GCM) 10K type strain sequencing project: providing services to taxonomists for standard genome sequencing and annotation.</title>
        <authorList>
            <consortium name="The Broad Institute Genomics Platform"/>
            <consortium name="The Broad Institute Genome Sequencing Center for Infectious Disease"/>
            <person name="Wu L."/>
            <person name="Ma J."/>
        </authorList>
    </citation>
    <scope>NUCLEOTIDE SEQUENCE [LARGE SCALE GENOMIC DNA]</scope>
    <source>
        <strain evidence="2 3">JCM 13850</strain>
    </source>
</reference>
<organism evidence="2 3">
    <name type="scientific">Actinomadura napierensis</name>
    <dbReference type="NCBI Taxonomy" id="267854"/>
    <lineage>
        <taxon>Bacteria</taxon>
        <taxon>Bacillati</taxon>
        <taxon>Actinomycetota</taxon>
        <taxon>Actinomycetes</taxon>
        <taxon>Streptosporangiales</taxon>
        <taxon>Thermomonosporaceae</taxon>
        <taxon>Actinomadura</taxon>
    </lineage>
</organism>
<keyword evidence="2" id="KW-0378">Hydrolase</keyword>
<dbReference type="InterPro" id="IPR050261">
    <property type="entry name" value="FrsA_esterase"/>
</dbReference>
<dbReference type="EMBL" id="BAAAMR010000001">
    <property type="protein sequence ID" value="GAA2118273.1"/>
    <property type="molecule type" value="Genomic_DNA"/>
</dbReference>
<dbReference type="Gene3D" id="3.40.50.1820">
    <property type="entry name" value="alpha/beta hydrolase"/>
    <property type="match status" value="1"/>
</dbReference>
<comment type="similarity">
    <text evidence="1">Belongs to the AB hydrolase superfamily.</text>
</comment>
<dbReference type="SUPFAM" id="SSF53474">
    <property type="entry name" value="alpha/beta-Hydrolases"/>
    <property type="match status" value="1"/>
</dbReference>
<sequence length="417" mass="45869">MGMSTATAAGERSTFFTDPGMKSMARAMLGRVHTGAADAGEALTTMDRITDGDYASWEREWEATADRIAAIGDDCLRRCHRVSGRNALLRAATYYTACVLVVDGCDEPETVLTRTFAAYRRCWEQYLGLLDNPPERLDIPYEGTTMPGWFFAADGDGPKPTLVMANGADGALSYLWPGYGSEAAARGYNVVLFDGPGQQRMLFERGVPFRPDWEHVITPVVDAALRRPDVDPRRLVLYAVSQGGYWGPRALAFEHRFAAAVIDGGVVDVSAAWRDLLGPDLMAILDAGERDRFDAAIDRATPNAKRVVAWRTKPYGCPSVFDTHREVLRYRITPEVAAQITTPVLIADPDGEKYFAGQPERLYDMLPGEKELVRFTEAEGAAGHCQPMARALAAQRFFDYLDDRVGLGSPGPERLGE</sequence>
<proteinExistence type="inferred from homology"/>
<name>A0ABN2XXL5_9ACTN</name>
<keyword evidence="3" id="KW-1185">Reference proteome</keyword>
<comment type="caution">
    <text evidence="2">The sequence shown here is derived from an EMBL/GenBank/DDBJ whole genome shotgun (WGS) entry which is preliminary data.</text>
</comment>
<dbReference type="Proteomes" id="UP001501020">
    <property type="component" value="Unassembled WGS sequence"/>
</dbReference>